<evidence type="ECO:0000256" key="7">
    <source>
        <dbReference type="ARBA" id="ARBA00023136"/>
    </source>
</evidence>
<protein>
    <submittedName>
        <fullName evidence="10">ABC transporter permease</fullName>
    </submittedName>
</protein>
<keyword evidence="2 8" id="KW-0813">Transport</keyword>
<evidence type="ECO:0000259" key="9">
    <source>
        <dbReference type="PROSITE" id="PS50928"/>
    </source>
</evidence>
<dbReference type="Gene3D" id="1.10.3720.10">
    <property type="entry name" value="MetI-like"/>
    <property type="match status" value="1"/>
</dbReference>
<keyword evidence="11" id="KW-1185">Reference proteome</keyword>
<dbReference type="RefSeq" id="WP_197643392.1">
    <property type="nucleotide sequence ID" value="NZ_JAEACP010000009.1"/>
</dbReference>
<feature type="transmembrane region" description="Helical" evidence="8">
    <location>
        <begin position="12"/>
        <end position="38"/>
    </location>
</feature>
<sequence>MLLTYRHLGGLGVALWAVTILVCLFLLVPIVFIAALSFGSSQWLVFPPPSWTLRWYRELAADPRWLEAALTSAKVGLLSAALAVLLGLMASFALVRGRFRGRGLLKALFLTPMVLPVIVFAVAIYALFLRVGLNGTLVGFVLAHTVLAFPFAVIPIVNSLEGFDKSIEDAAVLCGASPLQAKLKITLPAIRIGLFSAAVFAFLISWDEVVVAIFMASPDLQTLPVRIWGALRQDLSPVIAAASTILVAFTLLVMAAAALLRRRISR</sequence>
<keyword evidence="3" id="KW-1003">Cell membrane</keyword>
<evidence type="ECO:0000256" key="2">
    <source>
        <dbReference type="ARBA" id="ARBA00022448"/>
    </source>
</evidence>
<feature type="transmembrane region" description="Helical" evidence="8">
    <location>
        <begin position="75"/>
        <end position="95"/>
    </location>
</feature>
<dbReference type="Pfam" id="PF00528">
    <property type="entry name" value="BPD_transp_1"/>
    <property type="match status" value="1"/>
</dbReference>
<evidence type="ECO:0000256" key="8">
    <source>
        <dbReference type="RuleBase" id="RU363032"/>
    </source>
</evidence>
<accession>A0ABV7E2D0</accession>
<dbReference type="Proteomes" id="UP001595445">
    <property type="component" value="Unassembled WGS sequence"/>
</dbReference>
<proteinExistence type="inferred from homology"/>
<feature type="domain" description="ABC transmembrane type-1" evidence="9">
    <location>
        <begin position="69"/>
        <end position="257"/>
    </location>
</feature>
<comment type="similarity">
    <text evidence="8">Belongs to the binding-protein-dependent transport system permease family.</text>
</comment>
<dbReference type="EMBL" id="JBHRSM010000055">
    <property type="protein sequence ID" value="MFC3088864.1"/>
    <property type="molecule type" value="Genomic_DNA"/>
</dbReference>
<gene>
    <name evidence="10" type="ORF">ACFOD6_22715</name>
</gene>
<dbReference type="InterPro" id="IPR035906">
    <property type="entry name" value="MetI-like_sf"/>
</dbReference>
<evidence type="ECO:0000256" key="1">
    <source>
        <dbReference type="ARBA" id="ARBA00004429"/>
    </source>
</evidence>
<dbReference type="PANTHER" id="PTHR43357:SF4">
    <property type="entry name" value="INNER MEMBRANE ABC TRANSPORTER PERMEASE PROTEIN YDCV"/>
    <property type="match status" value="1"/>
</dbReference>
<evidence type="ECO:0000256" key="4">
    <source>
        <dbReference type="ARBA" id="ARBA00022519"/>
    </source>
</evidence>
<evidence type="ECO:0000256" key="5">
    <source>
        <dbReference type="ARBA" id="ARBA00022692"/>
    </source>
</evidence>
<comment type="subcellular location">
    <subcellularLocation>
        <location evidence="1">Cell inner membrane</location>
        <topology evidence="1">Multi-pass membrane protein</topology>
    </subcellularLocation>
    <subcellularLocation>
        <location evidence="8">Cell membrane</location>
        <topology evidence="8">Multi-pass membrane protein</topology>
    </subcellularLocation>
</comment>
<dbReference type="SUPFAM" id="SSF161098">
    <property type="entry name" value="MetI-like"/>
    <property type="match status" value="1"/>
</dbReference>
<feature type="transmembrane region" description="Helical" evidence="8">
    <location>
        <begin position="192"/>
        <end position="215"/>
    </location>
</feature>
<evidence type="ECO:0000313" key="11">
    <source>
        <dbReference type="Proteomes" id="UP001595445"/>
    </source>
</evidence>
<dbReference type="CDD" id="cd06261">
    <property type="entry name" value="TM_PBP2"/>
    <property type="match status" value="1"/>
</dbReference>
<name>A0ABV7E2D0_9RHOB</name>
<dbReference type="PANTHER" id="PTHR43357">
    <property type="entry name" value="INNER MEMBRANE ABC TRANSPORTER PERMEASE PROTEIN YDCV"/>
    <property type="match status" value="1"/>
</dbReference>
<feature type="transmembrane region" description="Helical" evidence="8">
    <location>
        <begin position="107"/>
        <end position="131"/>
    </location>
</feature>
<feature type="transmembrane region" description="Helical" evidence="8">
    <location>
        <begin position="137"/>
        <end position="157"/>
    </location>
</feature>
<dbReference type="InterPro" id="IPR000515">
    <property type="entry name" value="MetI-like"/>
</dbReference>
<keyword evidence="5 8" id="KW-0812">Transmembrane</keyword>
<evidence type="ECO:0000256" key="3">
    <source>
        <dbReference type="ARBA" id="ARBA00022475"/>
    </source>
</evidence>
<feature type="transmembrane region" description="Helical" evidence="8">
    <location>
        <begin position="235"/>
        <end position="260"/>
    </location>
</feature>
<keyword evidence="7 8" id="KW-0472">Membrane</keyword>
<evidence type="ECO:0000313" key="10">
    <source>
        <dbReference type="EMBL" id="MFC3088864.1"/>
    </source>
</evidence>
<reference evidence="11" key="1">
    <citation type="journal article" date="2019" name="Int. J. Syst. Evol. Microbiol.">
        <title>The Global Catalogue of Microorganisms (GCM) 10K type strain sequencing project: providing services to taxonomists for standard genome sequencing and annotation.</title>
        <authorList>
            <consortium name="The Broad Institute Genomics Platform"/>
            <consortium name="The Broad Institute Genome Sequencing Center for Infectious Disease"/>
            <person name="Wu L."/>
            <person name="Ma J."/>
        </authorList>
    </citation>
    <scope>NUCLEOTIDE SEQUENCE [LARGE SCALE GENOMIC DNA]</scope>
    <source>
        <strain evidence="11">KCTC 62102</strain>
    </source>
</reference>
<keyword evidence="4" id="KW-0997">Cell inner membrane</keyword>
<comment type="caution">
    <text evidence="10">The sequence shown here is derived from an EMBL/GenBank/DDBJ whole genome shotgun (WGS) entry which is preliminary data.</text>
</comment>
<organism evidence="10 11">
    <name type="scientific">Tabrizicola soli</name>
    <dbReference type="NCBI Taxonomy" id="2185115"/>
    <lineage>
        <taxon>Bacteria</taxon>
        <taxon>Pseudomonadati</taxon>
        <taxon>Pseudomonadota</taxon>
        <taxon>Alphaproteobacteria</taxon>
        <taxon>Rhodobacterales</taxon>
        <taxon>Paracoccaceae</taxon>
        <taxon>Tabrizicola</taxon>
    </lineage>
</organism>
<evidence type="ECO:0000256" key="6">
    <source>
        <dbReference type="ARBA" id="ARBA00022989"/>
    </source>
</evidence>
<dbReference type="PROSITE" id="PS50928">
    <property type="entry name" value="ABC_TM1"/>
    <property type="match status" value="1"/>
</dbReference>
<keyword evidence="6 8" id="KW-1133">Transmembrane helix</keyword>